<name>A0ABN2RFC5_9ACTN</name>
<evidence type="ECO:0000259" key="2">
    <source>
        <dbReference type="Pfam" id="PF01557"/>
    </source>
</evidence>
<keyword evidence="3" id="KW-0378">Hydrolase</keyword>
<dbReference type="Proteomes" id="UP001500571">
    <property type="component" value="Unassembled WGS sequence"/>
</dbReference>
<proteinExistence type="predicted"/>
<gene>
    <name evidence="3" type="ORF">GCM10009798_30790</name>
</gene>
<dbReference type="EMBL" id="BAAAPB010000003">
    <property type="protein sequence ID" value="GAA1968243.1"/>
    <property type="molecule type" value="Genomic_DNA"/>
</dbReference>
<keyword evidence="1" id="KW-0456">Lyase</keyword>
<comment type="caution">
    <text evidence="3">The sequence shown here is derived from an EMBL/GenBank/DDBJ whole genome shotgun (WGS) entry which is preliminary data.</text>
</comment>
<dbReference type="InterPro" id="IPR011234">
    <property type="entry name" value="Fumarylacetoacetase-like_C"/>
</dbReference>
<dbReference type="Pfam" id="PF01557">
    <property type="entry name" value="FAA_hydrolase"/>
    <property type="match status" value="1"/>
</dbReference>
<evidence type="ECO:0000256" key="1">
    <source>
        <dbReference type="ARBA" id="ARBA00023239"/>
    </source>
</evidence>
<dbReference type="InterPro" id="IPR050772">
    <property type="entry name" value="Hydratase-Decarb/MhpD_sf"/>
</dbReference>
<evidence type="ECO:0000313" key="4">
    <source>
        <dbReference type="Proteomes" id="UP001500571"/>
    </source>
</evidence>
<dbReference type="RefSeq" id="WP_344046256.1">
    <property type="nucleotide sequence ID" value="NZ_BAAAPB010000003.1"/>
</dbReference>
<reference evidence="3 4" key="1">
    <citation type="journal article" date="2019" name="Int. J. Syst. Evol. Microbiol.">
        <title>The Global Catalogue of Microorganisms (GCM) 10K type strain sequencing project: providing services to taxonomists for standard genome sequencing and annotation.</title>
        <authorList>
            <consortium name="The Broad Institute Genomics Platform"/>
            <consortium name="The Broad Institute Genome Sequencing Center for Infectious Disease"/>
            <person name="Wu L."/>
            <person name="Ma J."/>
        </authorList>
    </citation>
    <scope>NUCLEOTIDE SEQUENCE [LARGE SCALE GENOMIC DNA]</scope>
    <source>
        <strain evidence="3 4">JCM 15309</strain>
    </source>
</reference>
<dbReference type="Gene3D" id="3.90.850.10">
    <property type="entry name" value="Fumarylacetoacetase-like, C-terminal domain"/>
    <property type="match status" value="1"/>
</dbReference>
<dbReference type="InterPro" id="IPR036663">
    <property type="entry name" value="Fumarylacetoacetase_C_sf"/>
</dbReference>
<sequence>MSEPIAPAEAASLLRTARLERRTLDPLTDTWTDLDEAWGYAVQAIDRDERTTAGDALVGAKLGLTSAAKQERMHVDRPIVGFLTASMQVHPRELGKTLADWAQPRIEPEIAFVTACDIARALDDDEVAGAVASVGVAAEIIDSRWTGYRFRLPDVVADNTSAAGFLLGTDPVSLQEAGDLADLRCTVTVDGALVHEATGAAILGHPLRALRLLSEHLERHGRTLPAGSLVLAGALTDAVPLTAGHDYRFAIDGLGTIMVPTHPASKA</sequence>
<dbReference type="GO" id="GO:0016787">
    <property type="term" value="F:hydrolase activity"/>
    <property type="evidence" value="ECO:0007669"/>
    <property type="project" value="UniProtKB-KW"/>
</dbReference>
<dbReference type="PANTHER" id="PTHR30143:SF0">
    <property type="entry name" value="2-KETO-4-PENTENOATE HYDRATASE"/>
    <property type="match status" value="1"/>
</dbReference>
<feature type="domain" description="Fumarylacetoacetase-like C-terminal" evidence="2">
    <location>
        <begin position="75"/>
        <end position="257"/>
    </location>
</feature>
<keyword evidence="4" id="KW-1185">Reference proteome</keyword>
<protein>
    <submittedName>
        <fullName evidence="3">Fumarylacetoacetate hydrolase family protein</fullName>
    </submittedName>
</protein>
<dbReference type="PANTHER" id="PTHR30143">
    <property type="entry name" value="ACID HYDRATASE"/>
    <property type="match status" value="1"/>
</dbReference>
<dbReference type="SUPFAM" id="SSF56529">
    <property type="entry name" value="FAH"/>
    <property type="match status" value="1"/>
</dbReference>
<organism evidence="3 4">
    <name type="scientific">Nocardioides panacihumi</name>
    <dbReference type="NCBI Taxonomy" id="400774"/>
    <lineage>
        <taxon>Bacteria</taxon>
        <taxon>Bacillati</taxon>
        <taxon>Actinomycetota</taxon>
        <taxon>Actinomycetes</taxon>
        <taxon>Propionibacteriales</taxon>
        <taxon>Nocardioidaceae</taxon>
        <taxon>Nocardioides</taxon>
    </lineage>
</organism>
<evidence type="ECO:0000313" key="3">
    <source>
        <dbReference type="EMBL" id="GAA1968243.1"/>
    </source>
</evidence>
<accession>A0ABN2RFC5</accession>